<sequence>MEYKKIGDIAEVISGSTPKTTVDEYWDGNLPWITPAELEESKQYVDDTKRKLTELGVQSSSLRLLPKDTVLLTSRAPIGKVALTAIEMYCNQGFKNLVCNTDWVYPKYLYYWLSSKTDYLNSLGRGATFKEISKSIVEEIIVPLPKVEEQRKIAVVLDKAQGLIVKRKEQIKACDELEKALFYHIFGDPASNPMKWDNLCIRDIITEAKYGTSQKADEKNGEYPILRMNNITYEGNWDFTDLKYVDLEEKNRGNYLVSKGDLLFNRTNSKELVGKTAVYNEDQVMAYAGYLIRVRTNEKANTQYISSFLNSPYGKEKLRGMCKSIVGMANINAQELQDIRIPVPPRDLQEKFAEMIKKISGQRKLLQNGLTELEKNFNALMQRAFKGELF</sequence>
<keyword evidence="6" id="KW-0378">Hydrolase</keyword>
<dbReference type="InterPro" id="IPR052021">
    <property type="entry name" value="Type-I_RS_S_subunit"/>
</dbReference>
<dbReference type="InterPro" id="IPR044946">
    <property type="entry name" value="Restrct_endonuc_typeI_TRD_sf"/>
</dbReference>
<evidence type="ECO:0000256" key="1">
    <source>
        <dbReference type="ARBA" id="ARBA00010923"/>
    </source>
</evidence>
<evidence type="ECO:0000313" key="7">
    <source>
        <dbReference type="Proteomes" id="UP000567067"/>
    </source>
</evidence>
<protein>
    <submittedName>
        <fullName evidence="6">Type I restriction enzyme S subunit</fullName>
        <ecNumber evidence="6">3.1.21.3</ecNumber>
    </submittedName>
</protein>
<dbReference type="PANTHER" id="PTHR30408:SF12">
    <property type="entry name" value="TYPE I RESTRICTION ENZYME MJAVIII SPECIFICITY SUBUNIT"/>
    <property type="match status" value="1"/>
</dbReference>
<dbReference type="AlphaFoldDB" id="A0A7W3SWJ9"/>
<dbReference type="GO" id="GO:0003677">
    <property type="term" value="F:DNA binding"/>
    <property type="evidence" value="ECO:0007669"/>
    <property type="project" value="UniProtKB-KW"/>
</dbReference>
<dbReference type="PANTHER" id="PTHR30408">
    <property type="entry name" value="TYPE-1 RESTRICTION ENZYME ECOKI SPECIFICITY PROTEIN"/>
    <property type="match status" value="1"/>
</dbReference>
<dbReference type="Pfam" id="PF01420">
    <property type="entry name" value="Methylase_S"/>
    <property type="match status" value="2"/>
</dbReference>
<dbReference type="Proteomes" id="UP000567067">
    <property type="component" value="Unassembled WGS sequence"/>
</dbReference>
<dbReference type="EMBL" id="JACJIP010000028">
    <property type="protein sequence ID" value="MBA9087263.1"/>
    <property type="molecule type" value="Genomic_DNA"/>
</dbReference>
<dbReference type="GO" id="GO:0009307">
    <property type="term" value="P:DNA restriction-modification system"/>
    <property type="evidence" value="ECO:0007669"/>
    <property type="project" value="UniProtKB-KW"/>
</dbReference>
<dbReference type="EC" id="3.1.21.3" evidence="6"/>
<dbReference type="CDD" id="cd17524">
    <property type="entry name" value="RMtype1_S_EcoUTORF5051P-TRD2-CR2_like"/>
    <property type="match status" value="1"/>
</dbReference>
<feature type="coiled-coil region" evidence="4">
    <location>
        <begin position="356"/>
        <end position="383"/>
    </location>
</feature>
<comment type="similarity">
    <text evidence="1">Belongs to the type-I restriction system S methylase family.</text>
</comment>
<keyword evidence="4" id="KW-0175">Coiled coil</keyword>
<name>A0A7W3SWJ9_9BACL</name>
<accession>A0A7W3SWJ9</accession>
<evidence type="ECO:0000256" key="2">
    <source>
        <dbReference type="ARBA" id="ARBA00022747"/>
    </source>
</evidence>
<evidence type="ECO:0000256" key="4">
    <source>
        <dbReference type="SAM" id="Coils"/>
    </source>
</evidence>
<keyword evidence="3" id="KW-0238">DNA-binding</keyword>
<dbReference type="InterPro" id="IPR000055">
    <property type="entry name" value="Restrct_endonuc_typeI_TRD"/>
</dbReference>
<gene>
    <name evidence="6" type="ORF">FHR92_003747</name>
</gene>
<comment type="caution">
    <text evidence="6">The sequence shown here is derived from an EMBL/GenBank/DDBJ whole genome shotgun (WGS) entry which is preliminary data.</text>
</comment>
<feature type="domain" description="Type I restriction modification DNA specificity" evidence="5">
    <location>
        <begin position="2"/>
        <end position="172"/>
    </location>
</feature>
<proteinExistence type="inferred from homology"/>
<dbReference type="GO" id="GO:0009035">
    <property type="term" value="F:type I site-specific deoxyribonuclease activity"/>
    <property type="evidence" value="ECO:0007669"/>
    <property type="project" value="UniProtKB-EC"/>
</dbReference>
<dbReference type="Gene3D" id="3.90.220.20">
    <property type="entry name" value="DNA methylase specificity domains"/>
    <property type="match status" value="2"/>
</dbReference>
<dbReference type="SUPFAM" id="SSF116734">
    <property type="entry name" value="DNA methylase specificity domain"/>
    <property type="match status" value="2"/>
</dbReference>
<keyword evidence="7" id="KW-1185">Reference proteome</keyword>
<dbReference type="RefSeq" id="WP_182538078.1">
    <property type="nucleotide sequence ID" value="NZ_JACJIP010000028.1"/>
</dbReference>
<evidence type="ECO:0000256" key="3">
    <source>
        <dbReference type="ARBA" id="ARBA00023125"/>
    </source>
</evidence>
<keyword evidence="2" id="KW-0680">Restriction system</keyword>
<organism evidence="6 7">
    <name type="scientific">Fontibacillus solani</name>
    <dbReference type="NCBI Taxonomy" id="1572857"/>
    <lineage>
        <taxon>Bacteria</taxon>
        <taxon>Bacillati</taxon>
        <taxon>Bacillota</taxon>
        <taxon>Bacilli</taxon>
        <taxon>Bacillales</taxon>
        <taxon>Paenibacillaceae</taxon>
        <taxon>Fontibacillus</taxon>
    </lineage>
</organism>
<feature type="domain" description="Type I restriction modification DNA specificity" evidence="5">
    <location>
        <begin position="194"/>
        <end position="374"/>
    </location>
</feature>
<dbReference type="CDD" id="cd17273">
    <property type="entry name" value="RMtype1_S_EcoJA69PI-TRD1-CR1_like"/>
    <property type="match status" value="1"/>
</dbReference>
<evidence type="ECO:0000259" key="5">
    <source>
        <dbReference type="Pfam" id="PF01420"/>
    </source>
</evidence>
<reference evidence="6 7" key="1">
    <citation type="submission" date="2020-08" db="EMBL/GenBank/DDBJ databases">
        <title>Genomic Encyclopedia of Type Strains, Phase III (KMG-III): the genomes of soil and plant-associated and newly described type strains.</title>
        <authorList>
            <person name="Whitman W."/>
        </authorList>
    </citation>
    <scope>NUCLEOTIDE SEQUENCE [LARGE SCALE GENOMIC DNA]</scope>
    <source>
        <strain evidence="6 7">CECT 8693</strain>
    </source>
</reference>
<evidence type="ECO:0000313" key="6">
    <source>
        <dbReference type="EMBL" id="MBA9087263.1"/>
    </source>
</evidence>